<dbReference type="EMBL" id="WIQZ01000010">
    <property type="protein sequence ID" value="KAF3142815.1"/>
    <property type="molecule type" value="Genomic_DNA"/>
</dbReference>
<evidence type="ECO:0000256" key="2">
    <source>
        <dbReference type="SAM" id="Phobius"/>
    </source>
</evidence>
<evidence type="ECO:0000256" key="1">
    <source>
        <dbReference type="SAM" id="MobiDB-lite"/>
    </source>
</evidence>
<dbReference type="Proteomes" id="UP000480548">
    <property type="component" value="Unassembled WGS sequence"/>
</dbReference>
<gene>
    <name evidence="3" type="ORF">TWF703_000319</name>
</gene>
<protein>
    <submittedName>
        <fullName evidence="3">Uncharacterized protein</fullName>
    </submittedName>
</protein>
<evidence type="ECO:0000313" key="3">
    <source>
        <dbReference type="EMBL" id="KAF3142815.1"/>
    </source>
</evidence>
<feature type="transmembrane region" description="Helical" evidence="2">
    <location>
        <begin position="288"/>
        <end position="311"/>
    </location>
</feature>
<sequence length="324" mass="36429">MPPSATKDRVSKTTKSLSNSNPKAARRIPKNELWDKPHLSNASWETNILALYHETPENLKGITRTKDDARDLLALDPETLADFKSLMEFLFSQHQGLLRLNNVKTVASKLLLCDVCNKFLDFLTPNSTRSLLDVHFSGDSNIENSHLRGWLLFQLALDIRIHTLNRLKKEPKWLGPIPDSVYKTFANGLGPDMDLIRPKGVEDQIEGILSGKDFGAFSTTRINASDSALNADMEVDYLDIDLILPKNDIMSNQKKSLGKHHGKSPQGLISEDNRSETSSLKVPRKLSFYSRVGFLIFFALVLFASVFFGAGEKGQKSDMRRREL</sequence>
<keyword evidence="2" id="KW-1133">Transmembrane helix</keyword>
<proteinExistence type="predicted"/>
<keyword evidence="2" id="KW-0812">Transmembrane</keyword>
<feature type="compositionally biased region" description="Polar residues" evidence="1">
    <location>
        <begin position="13"/>
        <end position="22"/>
    </location>
</feature>
<evidence type="ECO:0000313" key="4">
    <source>
        <dbReference type="Proteomes" id="UP000480548"/>
    </source>
</evidence>
<organism evidence="3 4">
    <name type="scientific">Orbilia oligospora</name>
    <name type="common">Nematode-trapping fungus</name>
    <name type="synonym">Arthrobotrys oligospora</name>
    <dbReference type="NCBI Taxonomy" id="2813651"/>
    <lineage>
        <taxon>Eukaryota</taxon>
        <taxon>Fungi</taxon>
        <taxon>Dikarya</taxon>
        <taxon>Ascomycota</taxon>
        <taxon>Pezizomycotina</taxon>
        <taxon>Orbiliomycetes</taxon>
        <taxon>Orbiliales</taxon>
        <taxon>Orbiliaceae</taxon>
        <taxon>Orbilia</taxon>
    </lineage>
</organism>
<name>A0A7C8NPA0_ORBOL</name>
<dbReference type="AlphaFoldDB" id="A0A7C8NPA0"/>
<feature type="compositionally biased region" description="Basic and acidic residues" evidence="1">
    <location>
        <begin position="1"/>
        <end position="11"/>
    </location>
</feature>
<accession>A0A7C8NPA0</accession>
<feature type="region of interest" description="Disordered" evidence="1">
    <location>
        <begin position="254"/>
        <end position="275"/>
    </location>
</feature>
<keyword evidence="2" id="KW-0472">Membrane</keyword>
<reference evidence="3 4" key="1">
    <citation type="submission" date="2019-06" db="EMBL/GenBank/DDBJ databases">
        <authorList>
            <person name="Palmer J.M."/>
        </authorList>
    </citation>
    <scope>NUCLEOTIDE SEQUENCE [LARGE SCALE GENOMIC DNA]</scope>
    <source>
        <strain evidence="3 4">TWF703</strain>
    </source>
</reference>
<comment type="caution">
    <text evidence="3">The sequence shown here is derived from an EMBL/GenBank/DDBJ whole genome shotgun (WGS) entry which is preliminary data.</text>
</comment>
<feature type="region of interest" description="Disordered" evidence="1">
    <location>
        <begin position="1"/>
        <end position="27"/>
    </location>
</feature>